<gene>
    <name evidence="1" type="ORF">ASPBRDRAFT_190706</name>
</gene>
<dbReference type="Proteomes" id="UP000184499">
    <property type="component" value="Unassembled WGS sequence"/>
</dbReference>
<dbReference type="EMBL" id="KV878679">
    <property type="protein sequence ID" value="OJJ77398.1"/>
    <property type="molecule type" value="Genomic_DNA"/>
</dbReference>
<dbReference type="VEuPathDB" id="FungiDB:ASPBRDRAFT_190706"/>
<proteinExistence type="predicted"/>
<accession>A0A1L9V0F7</accession>
<reference evidence="2" key="1">
    <citation type="journal article" date="2017" name="Genome Biol.">
        <title>Comparative genomics reveals high biological diversity and specific adaptations in the industrially and medically important fungal genus Aspergillus.</title>
        <authorList>
            <person name="de Vries R.P."/>
            <person name="Riley R."/>
            <person name="Wiebenga A."/>
            <person name="Aguilar-Osorio G."/>
            <person name="Amillis S."/>
            <person name="Uchima C.A."/>
            <person name="Anderluh G."/>
            <person name="Asadollahi M."/>
            <person name="Askin M."/>
            <person name="Barry K."/>
            <person name="Battaglia E."/>
            <person name="Bayram O."/>
            <person name="Benocci T."/>
            <person name="Braus-Stromeyer S.A."/>
            <person name="Caldana C."/>
            <person name="Canovas D."/>
            <person name="Cerqueira G.C."/>
            <person name="Chen F."/>
            <person name="Chen W."/>
            <person name="Choi C."/>
            <person name="Clum A."/>
            <person name="Dos Santos R.A."/>
            <person name="Damasio A.R."/>
            <person name="Diallinas G."/>
            <person name="Emri T."/>
            <person name="Fekete E."/>
            <person name="Flipphi M."/>
            <person name="Freyberg S."/>
            <person name="Gallo A."/>
            <person name="Gournas C."/>
            <person name="Habgood R."/>
            <person name="Hainaut M."/>
            <person name="Harispe M.L."/>
            <person name="Henrissat B."/>
            <person name="Hilden K.S."/>
            <person name="Hope R."/>
            <person name="Hossain A."/>
            <person name="Karabika E."/>
            <person name="Karaffa L."/>
            <person name="Karanyi Z."/>
            <person name="Krasevec N."/>
            <person name="Kuo A."/>
            <person name="Kusch H."/>
            <person name="LaButti K."/>
            <person name="Lagendijk E.L."/>
            <person name="Lapidus A."/>
            <person name="Levasseur A."/>
            <person name="Lindquist E."/>
            <person name="Lipzen A."/>
            <person name="Logrieco A.F."/>
            <person name="MacCabe A."/>
            <person name="Maekelae M.R."/>
            <person name="Malavazi I."/>
            <person name="Melin P."/>
            <person name="Meyer V."/>
            <person name="Mielnichuk N."/>
            <person name="Miskei M."/>
            <person name="Molnar A.P."/>
            <person name="Mule G."/>
            <person name="Ngan C.Y."/>
            <person name="Orejas M."/>
            <person name="Orosz E."/>
            <person name="Ouedraogo J.P."/>
            <person name="Overkamp K.M."/>
            <person name="Park H.-S."/>
            <person name="Perrone G."/>
            <person name="Piumi F."/>
            <person name="Punt P.J."/>
            <person name="Ram A.F."/>
            <person name="Ramon A."/>
            <person name="Rauscher S."/>
            <person name="Record E."/>
            <person name="Riano-Pachon D.M."/>
            <person name="Robert V."/>
            <person name="Roehrig J."/>
            <person name="Ruller R."/>
            <person name="Salamov A."/>
            <person name="Salih N.S."/>
            <person name="Samson R.A."/>
            <person name="Sandor E."/>
            <person name="Sanguinetti M."/>
            <person name="Schuetze T."/>
            <person name="Sepcic K."/>
            <person name="Shelest E."/>
            <person name="Sherlock G."/>
            <person name="Sophianopoulou V."/>
            <person name="Squina F.M."/>
            <person name="Sun H."/>
            <person name="Susca A."/>
            <person name="Todd R.B."/>
            <person name="Tsang A."/>
            <person name="Unkles S.E."/>
            <person name="van de Wiele N."/>
            <person name="van Rossen-Uffink D."/>
            <person name="Oliveira J.V."/>
            <person name="Vesth T.C."/>
            <person name="Visser J."/>
            <person name="Yu J.-H."/>
            <person name="Zhou M."/>
            <person name="Andersen M.R."/>
            <person name="Archer D.B."/>
            <person name="Baker S.E."/>
            <person name="Benoit I."/>
            <person name="Brakhage A.A."/>
            <person name="Braus G.H."/>
            <person name="Fischer R."/>
            <person name="Frisvad J.C."/>
            <person name="Goldman G.H."/>
            <person name="Houbraken J."/>
            <person name="Oakley B."/>
            <person name="Pocsi I."/>
            <person name="Scazzocchio C."/>
            <person name="Seiboth B."/>
            <person name="vanKuyk P.A."/>
            <person name="Wortman J."/>
            <person name="Dyer P.S."/>
            <person name="Grigoriev I.V."/>
        </authorList>
    </citation>
    <scope>NUCLEOTIDE SEQUENCE [LARGE SCALE GENOMIC DNA]</scope>
    <source>
        <strain evidence="2">CBS 101740 / IMI 381727 / IBT 21946</strain>
    </source>
</reference>
<dbReference type="RefSeq" id="XP_067484645.1">
    <property type="nucleotide sequence ID" value="XM_067620279.1"/>
</dbReference>
<dbReference type="STRING" id="767769.A0A1L9V0F7"/>
<name>A0A1L9V0F7_ASPBC</name>
<keyword evidence="2" id="KW-1185">Reference proteome</keyword>
<evidence type="ECO:0000313" key="1">
    <source>
        <dbReference type="EMBL" id="OJJ77398.1"/>
    </source>
</evidence>
<dbReference type="GeneID" id="93572767"/>
<protein>
    <submittedName>
        <fullName evidence="1">Uncharacterized protein</fullName>
    </submittedName>
</protein>
<evidence type="ECO:0000313" key="2">
    <source>
        <dbReference type="Proteomes" id="UP000184499"/>
    </source>
</evidence>
<sequence length="241" mass="26196">MSTMPDEMCGGIVFGATKTGKPRFLPLFFDEQVIFLARSTTNSQRTSVIVVTFAGPNIPIRVRTLPTMMTGASRLFIAYESYESYDVNDQVVLGHHAAFRDDELARLKLLVDRSPVLDIRRSNPEGIVDGGMGIPGGMSGKTVIGRHLGALRSQIRASCNSPASCSGSSGGLVHSHARLLVSCCIAAAPDRRYARTSELPDQELLYASETWTAARWVEFSLEGSQGIRMSNRLMQSQLLAG</sequence>
<organism evidence="1 2">
    <name type="scientific">Aspergillus brasiliensis (strain CBS 101740 / IMI 381727 / IBT 21946)</name>
    <dbReference type="NCBI Taxonomy" id="767769"/>
    <lineage>
        <taxon>Eukaryota</taxon>
        <taxon>Fungi</taxon>
        <taxon>Dikarya</taxon>
        <taxon>Ascomycota</taxon>
        <taxon>Pezizomycotina</taxon>
        <taxon>Eurotiomycetes</taxon>
        <taxon>Eurotiomycetidae</taxon>
        <taxon>Eurotiales</taxon>
        <taxon>Aspergillaceae</taxon>
        <taxon>Aspergillus</taxon>
        <taxon>Aspergillus subgen. Circumdati</taxon>
    </lineage>
</organism>
<dbReference type="AlphaFoldDB" id="A0A1L9V0F7"/>